<feature type="transmembrane region" description="Helical" evidence="1">
    <location>
        <begin position="83"/>
        <end position="101"/>
    </location>
</feature>
<keyword evidence="1" id="KW-1133">Transmembrane helix</keyword>
<sequence length="233" mass="23890">MATTEDVRPPLTGTATAEPLAELVRAALVLPLRRSAAATAVLAGLVVLAETVGLVTRLTCRATTCAPWTARLDLDALGSVPRLLVTSVLAVVALCCWWAVLRAGRHGAGIWWAVLGLGASVLAAAKLTSLHSVLEDRLPDAQLVFLVVSLAGLAVAVVSGRWVRRGTRVAVVTWLALYALASVGLAAVSVVLAGAGTLPGDLASWVEETAEGLSAVGLLAAVAAQAREVSRRA</sequence>
<reference evidence="3" key="1">
    <citation type="submission" date="2016-10" db="EMBL/GenBank/DDBJ databases">
        <authorList>
            <person name="Varghese N."/>
            <person name="Submissions S."/>
        </authorList>
    </citation>
    <scope>NUCLEOTIDE SEQUENCE [LARGE SCALE GENOMIC DNA]</scope>
    <source>
        <strain evidence="3">DSM 44526</strain>
    </source>
</reference>
<name>A0A1G7MNV4_9ACTN</name>
<keyword evidence="3" id="KW-1185">Reference proteome</keyword>
<evidence type="ECO:0000313" key="2">
    <source>
        <dbReference type="EMBL" id="SDF63465.1"/>
    </source>
</evidence>
<dbReference type="AlphaFoldDB" id="A0A1G7MNV4"/>
<feature type="transmembrane region" description="Helical" evidence="1">
    <location>
        <begin position="108"/>
        <end position="129"/>
    </location>
</feature>
<accession>A0A1G7MNV4</accession>
<feature type="transmembrane region" description="Helical" evidence="1">
    <location>
        <begin position="175"/>
        <end position="195"/>
    </location>
</feature>
<organism evidence="2 3">
    <name type="scientific">Klenkia brasiliensis</name>
    <dbReference type="NCBI Taxonomy" id="333142"/>
    <lineage>
        <taxon>Bacteria</taxon>
        <taxon>Bacillati</taxon>
        <taxon>Actinomycetota</taxon>
        <taxon>Actinomycetes</taxon>
        <taxon>Geodermatophilales</taxon>
        <taxon>Geodermatophilaceae</taxon>
        <taxon>Klenkia</taxon>
    </lineage>
</organism>
<evidence type="ECO:0000256" key="1">
    <source>
        <dbReference type="SAM" id="Phobius"/>
    </source>
</evidence>
<feature type="transmembrane region" description="Helical" evidence="1">
    <location>
        <begin position="141"/>
        <end position="163"/>
    </location>
</feature>
<keyword evidence="1" id="KW-0812">Transmembrane</keyword>
<gene>
    <name evidence="2" type="ORF">SAMN05660324_0732</name>
</gene>
<protein>
    <submittedName>
        <fullName evidence="2">Uncharacterized protein</fullName>
    </submittedName>
</protein>
<evidence type="ECO:0000313" key="3">
    <source>
        <dbReference type="Proteomes" id="UP000198863"/>
    </source>
</evidence>
<dbReference type="Proteomes" id="UP000198863">
    <property type="component" value="Unassembled WGS sequence"/>
</dbReference>
<keyword evidence="1" id="KW-0472">Membrane</keyword>
<dbReference type="EMBL" id="FNCF01000001">
    <property type="protein sequence ID" value="SDF63465.1"/>
    <property type="molecule type" value="Genomic_DNA"/>
</dbReference>
<proteinExistence type="predicted"/>
<dbReference type="RefSeq" id="WP_091058290.1">
    <property type="nucleotide sequence ID" value="NZ_FNCF01000001.1"/>
</dbReference>